<evidence type="ECO:0000256" key="2">
    <source>
        <dbReference type="SAM" id="SignalP"/>
    </source>
</evidence>
<dbReference type="EMBL" id="JBHMFC010000103">
    <property type="protein sequence ID" value="MFB9057947.1"/>
    <property type="molecule type" value="Genomic_DNA"/>
</dbReference>
<sequence length="336" mass="36223">MKTKLLFTFLLTYAMAFAQGTGEVIITEFYNRPPKPSQEQIDTVKGLPQNAGSVGNTNSPDEGHGEWLEIYNTTTAPVVMDGWKLVDGSNNAEVIIESFTLEAGAYAIFAGYYIPELHGGIEPDYIYPFKKISLNNETTYSGGSETNCPDGVIIYNAADELVDQVLYDYGYGSYIYDDGLGDGVTSHCSNNPSATPFGFPGQSGSSKTSFMLKVGAPLTAAANDDPANWEYSTLTYDGSQKGTPGKANDQDATLSVTSFLASKLSVYPNPANDYITILSADVKISSAEIFSLLGQKVLSQNMSKNNRIDVSHLSKGIYMLKISSDAGSLTKKIIIE</sequence>
<dbReference type="Pfam" id="PF00932">
    <property type="entry name" value="LTD"/>
    <property type="match status" value="1"/>
</dbReference>
<keyword evidence="5" id="KW-1185">Reference proteome</keyword>
<organism evidence="4 5">
    <name type="scientific">Mariniflexile ostreae</name>
    <dbReference type="NCBI Taxonomy" id="1520892"/>
    <lineage>
        <taxon>Bacteria</taxon>
        <taxon>Pseudomonadati</taxon>
        <taxon>Bacteroidota</taxon>
        <taxon>Flavobacteriia</taxon>
        <taxon>Flavobacteriales</taxon>
        <taxon>Flavobacteriaceae</taxon>
        <taxon>Mariniflexile</taxon>
    </lineage>
</organism>
<dbReference type="RefSeq" id="WP_379862197.1">
    <property type="nucleotide sequence ID" value="NZ_JBHMFC010000103.1"/>
</dbReference>
<evidence type="ECO:0000256" key="1">
    <source>
        <dbReference type="ARBA" id="ARBA00022729"/>
    </source>
</evidence>
<proteinExistence type="predicted"/>
<dbReference type="SUPFAM" id="SSF74853">
    <property type="entry name" value="Lamin A/C globular tail domain"/>
    <property type="match status" value="1"/>
</dbReference>
<dbReference type="InterPro" id="IPR036415">
    <property type="entry name" value="Lamin_tail_dom_sf"/>
</dbReference>
<feature type="domain" description="LTD" evidence="3">
    <location>
        <begin position="12"/>
        <end position="173"/>
    </location>
</feature>
<evidence type="ECO:0000313" key="4">
    <source>
        <dbReference type="EMBL" id="MFB9057947.1"/>
    </source>
</evidence>
<evidence type="ECO:0000313" key="5">
    <source>
        <dbReference type="Proteomes" id="UP001589585"/>
    </source>
</evidence>
<feature type="signal peptide" evidence="2">
    <location>
        <begin position="1"/>
        <end position="18"/>
    </location>
</feature>
<dbReference type="NCBIfam" id="TIGR04183">
    <property type="entry name" value="Por_Secre_tail"/>
    <property type="match status" value="1"/>
</dbReference>
<protein>
    <submittedName>
        <fullName evidence="4">T9SS type A sorting domain-containing protein</fullName>
    </submittedName>
</protein>
<dbReference type="Proteomes" id="UP001589585">
    <property type="component" value="Unassembled WGS sequence"/>
</dbReference>
<evidence type="ECO:0000259" key="3">
    <source>
        <dbReference type="PROSITE" id="PS51841"/>
    </source>
</evidence>
<keyword evidence="1 2" id="KW-0732">Signal</keyword>
<reference evidence="4 5" key="1">
    <citation type="submission" date="2024-09" db="EMBL/GenBank/DDBJ databases">
        <authorList>
            <person name="Sun Q."/>
            <person name="Mori K."/>
        </authorList>
    </citation>
    <scope>NUCLEOTIDE SEQUENCE [LARGE SCALE GENOMIC DNA]</scope>
    <source>
        <strain evidence="4 5">CECT 8622</strain>
    </source>
</reference>
<dbReference type="PROSITE" id="PS51841">
    <property type="entry name" value="LTD"/>
    <property type="match status" value="1"/>
</dbReference>
<name>A0ABV5FEQ8_9FLAO</name>
<dbReference type="Pfam" id="PF18962">
    <property type="entry name" value="Por_Secre_tail"/>
    <property type="match status" value="1"/>
</dbReference>
<accession>A0ABV5FEQ8</accession>
<dbReference type="InterPro" id="IPR001322">
    <property type="entry name" value="Lamin_tail_dom"/>
</dbReference>
<feature type="chain" id="PRO_5047223475" evidence="2">
    <location>
        <begin position="19"/>
        <end position="336"/>
    </location>
</feature>
<comment type="caution">
    <text evidence="4">The sequence shown here is derived from an EMBL/GenBank/DDBJ whole genome shotgun (WGS) entry which is preliminary data.</text>
</comment>
<gene>
    <name evidence="4" type="ORF">ACFFU9_14465</name>
</gene>
<dbReference type="InterPro" id="IPR026444">
    <property type="entry name" value="Secre_tail"/>
</dbReference>